<keyword evidence="2" id="KW-1003">Cell membrane</keyword>
<evidence type="ECO:0000256" key="6">
    <source>
        <dbReference type="SAM" id="Phobius"/>
    </source>
</evidence>
<dbReference type="RefSeq" id="WP_266124554.1">
    <property type="nucleotide sequence ID" value="NZ_JAJHNU010000001.1"/>
</dbReference>
<proteinExistence type="predicted"/>
<feature type="domain" description="EamA" evidence="7">
    <location>
        <begin position="13"/>
        <end position="139"/>
    </location>
</feature>
<dbReference type="Proteomes" id="UP001168613">
    <property type="component" value="Unassembled WGS sequence"/>
</dbReference>
<feature type="transmembrane region" description="Helical" evidence="6">
    <location>
        <begin position="66"/>
        <end position="91"/>
    </location>
</feature>
<feature type="transmembrane region" description="Helical" evidence="6">
    <location>
        <begin position="268"/>
        <end position="289"/>
    </location>
</feature>
<name>A0ABT8EHU7_9BURK</name>
<evidence type="ECO:0000256" key="5">
    <source>
        <dbReference type="ARBA" id="ARBA00023136"/>
    </source>
</evidence>
<dbReference type="InterPro" id="IPR037185">
    <property type="entry name" value="EmrE-like"/>
</dbReference>
<organism evidence="8 9">
    <name type="scientific">Alcaligenes endophyticus</name>
    <dbReference type="NCBI Taxonomy" id="1929088"/>
    <lineage>
        <taxon>Bacteria</taxon>
        <taxon>Pseudomonadati</taxon>
        <taxon>Pseudomonadota</taxon>
        <taxon>Betaproteobacteria</taxon>
        <taxon>Burkholderiales</taxon>
        <taxon>Alcaligenaceae</taxon>
        <taxon>Alcaligenes</taxon>
    </lineage>
</organism>
<feature type="transmembrane region" description="Helical" evidence="6">
    <location>
        <begin position="97"/>
        <end position="116"/>
    </location>
</feature>
<protein>
    <submittedName>
        <fullName evidence="8">EamA family transporter</fullName>
    </submittedName>
</protein>
<evidence type="ECO:0000259" key="7">
    <source>
        <dbReference type="Pfam" id="PF00892"/>
    </source>
</evidence>
<sequence>MQTEVDRGAAGLIGLVIVLWSLSWVVMKQMVSYIGPIDMVFIRYVFAFLFLAVVQRLKGGRLHPTPWLLTLGVAVFQSVGFQILVQFALMYGGAGHMSALAYTMPFWILLFSWAMLKEKPELRHWLGMASAMVGLLLTLSPWQGMGGMLGSMLAVLGGIFWAFGATCSRMLFQRHKVDLLNATVWQCFLGMVMTLPLSLMIPQQSTILTIESLLGLLYLGAFATGAGWLLWMEVLRRVRASVAAVSSLGVPALTLVFAWLFLGEVPSWAETAGISCIIFGLIIVNWPMLRASR</sequence>
<evidence type="ECO:0000313" key="8">
    <source>
        <dbReference type="EMBL" id="MDN4120847.1"/>
    </source>
</evidence>
<dbReference type="InterPro" id="IPR050638">
    <property type="entry name" value="AA-Vitamin_Transporters"/>
</dbReference>
<dbReference type="PANTHER" id="PTHR32322:SF18">
    <property type="entry name" value="S-ADENOSYLMETHIONINE_S-ADENOSYLHOMOCYSTEINE TRANSPORTER"/>
    <property type="match status" value="1"/>
</dbReference>
<dbReference type="EMBL" id="JAJHNU010000001">
    <property type="protein sequence ID" value="MDN4120847.1"/>
    <property type="molecule type" value="Genomic_DNA"/>
</dbReference>
<evidence type="ECO:0000256" key="2">
    <source>
        <dbReference type="ARBA" id="ARBA00022475"/>
    </source>
</evidence>
<feature type="transmembrane region" description="Helical" evidence="6">
    <location>
        <begin position="242"/>
        <end position="262"/>
    </location>
</feature>
<keyword evidence="5 6" id="KW-0472">Membrane</keyword>
<feature type="transmembrane region" description="Helical" evidence="6">
    <location>
        <begin position="207"/>
        <end position="230"/>
    </location>
</feature>
<evidence type="ECO:0000256" key="1">
    <source>
        <dbReference type="ARBA" id="ARBA00004651"/>
    </source>
</evidence>
<comment type="subcellular location">
    <subcellularLocation>
        <location evidence="1">Cell membrane</location>
        <topology evidence="1">Multi-pass membrane protein</topology>
    </subcellularLocation>
</comment>
<dbReference type="PANTHER" id="PTHR32322">
    <property type="entry name" value="INNER MEMBRANE TRANSPORTER"/>
    <property type="match status" value="1"/>
</dbReference>
<feature type="transmembrane region" description="Helical" evidence="6">
    <location>
        <begin position="148"/>
        <end position="167"/>
    </location>
</feature>
<reference evidence="8" key="1">
    <citation type="submission" date="2021-11" db="EMBL/GenBank/DDBJ databases">
        <title>Draft genome sequence of Alcaligenes endophyticus type strain CCUG 75668T.</title>
        <authorList>
            <person name="Salva-Serra F."/>
            <person name="Duran R.E."/>
            <person name="Seeger M."/>
            <person name="Moore E.R.B."/>
            <person name="Jaen-Luchoro D."/>
        </authorList>
    </citation>
    <scope>NUCLEOTIDE SEQUENCE</scope>
    <source>
        <strain evidence="8">CCUG 75668</strain>
    </source>
</reference>
<feature type="transmembrane region" description="Helical" evidence="6">
    <location>
        <begin position="125"/>
        <end position="142"/>
    </location>
</feature>
<keyword evidence="9" id="KW-1185">Reference proteome</keyword>
<feature type="domain" description="EamA" evidence="7">
    <location>
        <begin position="149"/>
        <end position="285"/>
    </location>
</feature>
<dbReference type="InterPro" id="IPR000620">
    <property type="entry name" value="EamA_dom"/>
</dbReference>
<dbReference type="Pfam" id="PF00892">
    <property type="entry name" value="EamA"/>
    <property type="match status" value="2"/>
</dbReference>
<dbReference type="Gene3D" id="1.10.3730.20">
    <property type="match status" value="1"/>
</dbReference>
<evidence type="ECO:0000256" key="4">
    <source>
        <dbReference type="ARBA" id="ARBA00022989"/>
    </source>
</evidence>
<accession>A0ABT8EHU7</accession>
<comment type="caution">
    <text evidence="8">The sequence shown here is derived from an EMBL/GenBank/DDBJ whole genome shotgun (WGS) entry which is preliminary data.</text>
</comment>
<feature type="transmembrane region" description="Helical" evidence="6">
    <location>
        <begin position="9"/>
        <end position="27"/>
    </location>
</feature>
<keyword evidence="4 6" id="KW-1133">Transmembrane helix</keyword>
<keyword evidence="3 6" id="KW-0812">Transmembrane</keyword>
<dbReference type="SUPFAM" id="SSF103481">
    <property type="entry name" value="Multidrug resistance efflux transporter EmrE"/>
    <property type="match status" value="2"/>
</dbReference>
<feature type="transmembrane region" description="Helical" evidence="6">
    <location>
        <begin position="33"/>
        <end position="54"/>
    </location>
</feature>
<gene>
    <name evidence="8" type="ORF">LMS43_06075</name>
</gene>
<feature type="transmembrane region" description="Helical" evidence="6">
    <location>
        <begin position="179"/>
        <end position="201"/>
    </location>
</feature>
<evidence type="ECO:0000313" key="9">
    <source>
        <dbReference type="Proteomes" id="UP001168613"/>
    </source>
</evidence>
<evidence type="ECO:0000256" key="3">
    <source>
        <dbReference type="ARBA" id="ARBA00022692"/>
    </source>
</evidence>